<organism evidence="1 2">
    <name type="scientific">Phycomyces blakesleeanus (strain ATCC 8743b / DSM 1359 / FGSC 10004 / NBRC 33097 / NRRL 1555)</name>
    <dbReference type="NCBI Taxonomy" id="763407"/>
    <lineage>
        <taxon>Eukaryota</taxon>
        <taxon>Fungi</taxon>
        <taxon>Fungi incertae sedis</taxon>
        <taxon>Mucoromycota</taxon>
        <taxon>Mucoromycotina</taxon>
        <taxon>Mucoromycetes</taxon>
        <taxon>Mucorales</taxon>
        <taxon>Phycomycetaceae</taxon>
        <taxon>Phycomyces</taxon>
    </lineage>
</organism>
<dbReference type="PANTHER" id="PTHR28110:SF1">
    <property type="entry name" value="TRANSMEMBRANE PROTEIN"/>
    <property type="match status" value="1"/>
</dbReference>
<protein>
    <recommendedName>
        <fullName evidence="3">DUF218 domain-containing protein</fullName>
    </recommendedName>
</protein>
<dbReference type="EMBL" id="KV441025">
    <property type="protein sequence ID" value="OAD67151.1"/>
    <property type="molecule type" value="Genomic_DNA"/>
</dbReference>
<reference evidence="2" key="1">
    <citation type="submission" date="2015-06" db="EMBL/GenBank/DDBJ databases">
        <title>Expansion of signal transduction pathways in fungi by whole-genome duplication.</title>
        <authorList>
            <consortium name="DOE Joint Genome Institute"/>
            <person name="Corrochano L.M."/>
            <person name="Kuo A."/>
            <person name="Marcet-Houben M."/>
            <person name="Polaino S."/>
            <person name="Salamov A."/>
            <person name="Villalobos J.M."/>
            <person name="Alvarez M.I."/>
            <person name="Avalos J."/>
            <person name="Benito E.P."/>
            <person name="Benoit I."/>
            <person name="Burger G."/>
            <person name="Camino L.P."/>
            <person name="Canovas D."/>
            <person name="Cerda-Olmedo E."/>
            <person name="Cheng J.-F."/>
            <person name="Dominguez A."/>
            <person name="Elias M."/>
            <person name="Eslava A.P."/>
            <person name="Glaser F."/>
            <person name="Grimwood J."/>
            <person name="Gutierrez G."/>
            <person name="Heitman J."/>
            <person name="Henrissat B."/>
            <person name="Iturriaga E.A."/>
            <person name="Lang B.F."/>
            <person name="Lavin J.L."/>
            <person name="Lee S."/>
            <person name="Li W."/>
            <person name="Lindquist E."/>
            <person name="Lopez-Garcia S."/>
            <person name="Luque E.M."/>
            <person name="Marcos A.T."/>
            <person name="Martin J."/>
            <person name="McCluskey K."/>
            <person name="Medina H.R."/>
            <person name="Miralles-Duran A."/>
            <person name="Miyazaki A."/>
            <person name="Munoz-Torres E."/>
            <person name="Oguiza J.A."/>
            <person name="Ohm R."/>
            <person name="Olmedo M."/>
            <person name="Orejas M."/>
            <person name="Ortiz-Castellanos L."/>
            <person name="Pisabarro A.G."/>
            <person name="Rodriguez-Romero J."/>
            <person name="Ruiz-Herrera J."/>
            <person name="Ruiz-Vazquez R."/>
            <person name="Sanz C."/>
            <person name="Schackwitz W."/>
            <person name="Schmutz J."/>
            <person name="Shahriari M."/>
            <person name="Shelest E."/>
            <person name="Silva-Franco F."/>
            <person name="Soanes D."/>
            <person name="Syed K."/>
            <person name="Tagua V.G."/>
            <person name="Talbot N.J."/>
            <person name="Thon M."/>
            <person name="De vries R.P."/>
            <person name="Wiebenga A."/>
            <person name="Yadav J.S."/>
            <person name="Braun E.L."/>
            <person name="Baker S."/>
            <person name="Garre V."/>
            <person name="Horwitz B."/>
            <person name="Torres-Martinez S."/>
            <person name="Idnurm A."/>
            <person name="Herrera-Estrella A."/>
            <person name="Gabaldon T."/>
            <person name="Grigoriev I.V."/>
        </authorList>
    </citation>
    <scope>NUCLEOTIDE SEQUENCE [LARGE SCALE GENOMIC DNA]</scope>
    <source>
        <strain evidence="2">NRRL 1555(-)</strain>
    </source>
</reference>
<dbReference type="GeneID" id="28998888"/>
<dbReference type="FunCoup" id="A0A162ZJ40">
    <property type="interactions" value="8"/>
</dbReference>
<name>A0A162ZJ40_PHYB8</name>
<evidence type="ECO:0000313" key="2">
    <source>
        <dbReference type="Proteomes" id="UP000077315"/>
    </source>
</evidence>
<proteinExistence type="predicted"/>
<dbReference type="OrthoDB" id="4347at2759"/>
<dbReference type="AlphaFoldDB" id="A0A162ZJ40"/>
<sequence length="287" mass="32845">MSFFLVSIFLNFTHYRSQTIPNLVFSNDPLPAPPLPDLNHAIIVAGHAIYSGPPDFNSVTQDDYWILESFQKNGQVPTFIQHIDRGLVAAEKDPESLLIFTGGQTRPLAGPRSEAQSYWEIAEILSTKNINFTQQNLMDRVVTEEFARDSQENLLFSLCRFSEITGQYPSRVTVIGFEFKRKRFLDIHRASVRYPIERFEYIGIDPPYNPGGVSEWITGEELNSYGPFQNDIYGCRDGLRQKKLDRNPFRRRNAYRYSCPALVDLLNHCPTNNKIFDGPLPWDGGSI</sequence>
<dbReference type="STRING" id="763407.A0A162ZJ40"/>
<dbReference type="InParanoid" id="A0A162ZJ40"/>
<dbReference type="GO" id="GO:0005737">
    <property type="term" value="C:cytoplasm"/>
    <property type="evidence" value="ECO:0007669"/>
    <property type="project" value="TreeGrafter"/>
</dbReference>
<evidence type="ECO:0000313" key="1">
    <source>
        <dbReference type="EMBL" id="OAD67151.1"/>
    </source>
</evidence>
<evidence type="ECO:0008006" key="3">
    <source>
        <dbReference type="Google" id="ProtNLM"/>
    </source>
</evidence>
<gene>
    <name evidence="1" type="ORF">PHYBLDRAFT_178373</name>
</gene>
<dbReference type="InterPro" id="IPR055323">
    <property type="entry name" value="C57A10.07/YOR238W"/>
</dbReference>
<dbReference type="Proteomes" id="UP000077315">
    <property type="component" value="Unassembled WGS sequence"/>
</dbReference>
<keyword evidence="2" id="KW-1185">Reference proteome</keyword>
<dbReference type="PANTHER" id="PTHR28110">
    <property type="entry name" value="TRANSMEMBRANE PROTEIN"/>
    <property type="match status" value="1"/>
</dbReference>
<dbReference type="VEuPathDB" id="FungiDB:PHYBLDRAFT_178373"/>
<accession>A0A162ZJ40</accession>
<dbReference type="RefSeq" id="XP_018285191.1">
    <property type="nucleotide sequence ID" value="XM_018437982.1"/>
</dbReference>